<dbReference type="Proteomes" id="UP001164539">
    <property type="component" value="Chromosome 3"/>
</dbReference>
<accession>A0ACC1YFS8</accession>
<protein>
    <submittedName>
        <fullName evidence="1">SsrA-binding</fullName>
    </submittedName>
</protein>
<proteinExistence type="predicted"/>
<evidence type="ECO:0000313" key="1">
    <source>
        <dbReference type="EMBL" id="KAJ4721859.1"/>
    </source>
</evidence>
<name>A0ACC1YFS8_MELAZ</name>
<gene>
    <name evidence="1" type="ORF">OWV82_005459</name>
</gene>
<organism evidence="1 2">
    <name type="scientific">Melia azedarach</name>
    <name type="common">Chinaberry tree</name>
    <dbReference type="NCBI Taxonomy" id="155640"/>
    <lineage>
        <taxon>Eukaryota</taxon>
        <taxon>Viridiplantae</taxon>
        <taxon>Streptophyta</taxon>
        <taxon>Embryophyta</taxon>
        <taxon>Tracheophyta</taxon>
        <taxon>Spermatophyta</taxon>
        <taxon>Magnoliopsida</taxon>
        <taxon>eudicotyledons</taxon>
        <taxon>Gunneridae</taxon>
        <taxon>Pentapetalae</taxon>
        <taxon>rosids</taxon>
        <taxon>malvids</taxon>
        <taxon>Sapindales</taxon>
        <taxon>Meliaceae</taxon>
        <taxon>Melia</taxon>
    </lineage>
</organism>
<keyword evidence="2" id="KW-1185">Reference proteome</keyword>
<dbReference type="EMBL" id="CM051396">
    <property type="protein sequence ID" value="KAJ4721859.1"/>
    <property type="molecule type" value="Genomic_DNA"/>
</dbReference>
<comment type="caution">
    <text evidence="1">The sequence shown here is derived from an EMBL/GenBank/DDBJ whole genome shotgun (WGS) entry which is preliminary data.</text>
</comment>
<reference evidence="1 2" key="1">
    <citation type="journal article" date="2023" name="Science">
        <title>Complex scaffold remodeling in plant triterpene biosynthesis.</title>
        <authorList>
            <person name="De La Pena R."/>
            <person name="Hodgson H."/>
            <person name="Liu J.C."/>
            <person name="Stephenson M.J."/>
            <person name="Martin A.C."/>
            <person name="Owen C."/>
            <person name="Harkess A."/>
            <person name="Leebens-Mack J."/>
            <person name="Jimenez L.E."/>
            <person name="Osbourn A."/>
            <person name="Sattely E.S."/>
        </authorList>
    </citation>
    <scope>NUCLEOTIDE SEQUENCE [LARGE SCALE GENOMIC DNA]</scope>
    <source>
        <strain evidence="2">cv. JPN11</strain>
        <tissue evidence="1">Leaf</tissue>
    </source>
</reference>
<evidence type="ECO:0000313" key="2">
    <source>
        <dbReference type="Proteomes" id="UP001164539"/>
    </source>
</evidence>
<sequence>MASWKKTITSPFRKACTFFNGQQPASRDKKSQLPEHDNRAMDLHGEVMACAYEDVQVMWSILDKSKSAACNVSSYGLFILLKQWLNARNPTPSPPPPKKQKRAGKADFLACPFKFNGMVMVVAV</sequence>